<dbReference type="Proteomes" id="UP001371218">
    <property type="component" value="Unassembled WGS sequence"/>
</dbReference>
<dbReference type="InterPro" id="IPR001107">
    <property type="entry name" value="Band_7"/>
</dbReference>
<name>A0ABU9BX78_9BURK</name>
<proteinExistence type="predicted"/>
<accession>A0ABU9BX78</accession>
<feature type="domain" description="Band 7" evidence="2">
    <location>
        <begin position="18"/>
        <end position="187"/>
    </location>
</feature>
<keyword evidence="4" id="KW-1185">Reference proteome</keyword>
<reference evidence="3 4" key="1">
    <citation type="submission" date="2024-04" db="EMBL/GenBank/DDBJ databases">
        <title>Novel species of the genus Ideonella isolated from streams.</title>
        <authorList>
            <person name="Lu H."/>
        </authorList>
    </citation>
    <scope>NUCLEOTIDE SEQUENCE [LARGE SCALE GENOMIC DNA]</scope>
    <source>
        <strain evidence="3 4">DXS29W</strain>
    </source>
</reference>
<gene>
    <name evidence="3" type="ORF">AACH06_27525</name>
</gene>
<sequence length="359" mass="38964">MFGIRFIKSQPTVHLMQFRGGQIVREGMGQSFFYYGPTTTLVAVPVGSKDRPFILDLVTSDFQSVTVQGQVTYRIGDPHKTAALMDFSLARDGQSYVSEDPGRLGDRVAMQVEVIIQQAVQALPLKEALRASSAIARAAQDELALQPEMAALGLEILGVSIIAIKPNPDIARALEAEARESNLKTADDAIYSRRMSAVENERAIRQNELDTDIAVEQKKREMREAQMEAKATLMRKENALRAEQMASDIELETRRADFVDGQARNRRALAEAEAHRVGAVMQALQSADPRVVQALAAAGMQPGQLIAQAFGGIAERAERIGQLNVSPELLQSLMAGSAANPLATVAASITPTKAGRERA</sequence>
<dbReference type="Gene3D" id="3.30.479.30">
    <property type="entry name" value="Band 7 domain"/>
    <property type="match status" value="1"/>
</dbReference>
<dbReference type="SUPFAM" id="SSF117892">
    <property type="entry name" value="Band 7/SPFH domain"/>
    <property type="match status" value="1"/>
</dbReference>
<evidence type="ECO:0000256" key="1">
    <source>
        <dbReference type="ARBA" id="ARBA00004167"/>
    </source>
</evidence>
<evidence type="ECO:0000313" key="3">
    <source>
        <dbReference type="EMBL" id="MEK8034583.1"/>
    </source>
</evidence>
<evidence type="ECO:0000313" key="4">
    <source>
        <dbReference type="Proteomes" id="UP001371218"/>
    </source>
</evidence>
<dbReference type="EMBL" id="JBBUTG010000031">
    <property type="protein sequence ID" value="MEK8034583.1"/>
    <property type="molecule type" value="Genomic_DNA"/>
</dbReference>
<dbReference type="InterPro" id="IPR036013">
    <property type="entry name" value="Band_7/SPFH_dom_sf"/>
</dbReference>
<evidence type="ECO:0000259" key="2">
    <source>
        <dbReference type="Pfam" id="PF01145"/>
    </source>
</evidence>
<comment type="subcellular location">
    <subcellularLocation>
        <location evidence="1">Membrane</location>
        <topology evidence="1">Single-pass membrane protein</topology>
    </subcellularLocation>
</comment>
<protein>
    <submittedName>
        <fullName evidence="3">SPFH domain-containing protein</fullName>
    </submittedName>
</protein>
<dbReference type="Pfam" id="PF01145">
    <property type="entry name" value="Band_7"/>
    <property type="match status" value="1"/>
</dbReference>
<dbReference type="RefSeq" id="WP_341429012.1">
    <property type="nucleotide sequence ID" value="NZ_JBBUTG010000031.1"/>
</dbReference>
<organism evidence="3 4">
    <name type="scientific">Ideonella lacteola</name>
    <dbReference type="NCBI Taxonomy" id="2984193"/>
    <lineage>
        <taxon>Bacteria</taxon>
        <taxon>Pseudomonadati</taxon>
        <taxon>Pseudomonadota</taxon>
        <taxon>Betaproteobacteria</taxon>
        <taxon>Burkholderiales</taxon>
        <taxon>Sphaerotilaceae</taxon>
        <taxon>Ideonella</taxon>
    </lineage>
</organism>
<comment type="caution">
    <text evidence="3">The sequence shown here is derived from an EMBL/GenBank/DDBJ whole genome shotgun (WGS) entry which is preliminary data.</text>
</comment>